<dbReference type="InterPro" id="IPR001282">
    <property type="entry name" value="G6P_DH"/>
</dbReference>
<dbReference type="SUPFAM" id="SSF51735">
    <property type="entry name" value="NAD(P)-binding Rossmann-fold domains"/>
    <property type="match status" value="1"/>
</dbReference>
<dbReference type="GO" id="GO:0009051">
    <property type="term" value="P:pentose-phosphate shunt, oxidative branch"/>
    <property type="evidence" value="ECO:0007669"/>
    <property type="project" value="TreeGrafter"/>
</dbReference>
<dbReference type="GO" id="GO:0004345">
    <property type="term" value="F:glucose-6-phosphate dehydrogenase activity"/>
    <property type="evidence" value="ECO:0007669"/>
    <property type="project" value="InterPro"/>
</dbReference>
<evidence type="ECO:0008006" key="8">
    <source>
        <dbReference type="Google" id="ProtNLM"/>
    </source>
</evidence>
<evidence type="ECO:0000313" key="6">
    <source>
        <dbReference type="EMBL" id="TMW62143.1"/>
    </source>
</evidence>
<comment type="caution">
    <text evidence="6">The sequence shown here is derived from an EMBL/GenBank/DDBJ whole genome shotgun (WGS) entry which is preliminary data.</text>
</comment>
<reference evidence="6" key="1">
    <citation type="submission" date="2019-03" db="EMBL/GenBank/DDBJ databases">
        <title>Long read genome sequence of the mycoparasitic Pythium oligandrum ATCC 38472 isolated from sugarbeet rhizosphere.</title>
        <authorList>
            <person name="Gaulin E."/>
        </authorList>
    </citation>
    <scope>NUCLEOTIDE SEQUENCE</scope>
    <source>
        <strain evidence="6">ATCC 38472_TT</strain>
    </source>
</reference>
<organism evidence="6 7">
    <name type="scientific">Pythium oligandrum</name>
    <name type="common">Mycoparasitic fungus</name>
    <dbReference type="NCBI Taxonomy" id="41045"/>
    <lineage>
        <taxon>Eukaryota</taxon>
        <taxon>Sar</taxon>
        <taxon>Stramenopiles</taxon>
        <taxon>Oomycota</taxon>
        <taxon>Peronosporomycetes</taxon>
        <taxon>Pythiales</taxon>
        <taxon>Pythiaceae</taxon>
        <taxon>Pythium</taxon>
    </lineage>
</organism>
<gene>
    <name evidence="6" type="ORF">Poli38472_009636</name>
</gene>
<dbReference type="OrthoDB" id="60984at2759"/>
<dbReference type="Gene3D" id="3.30.360.10">
    <property type="entry name" value="Dihydrodipicolinate Reductase, domain 2"/>
    <property type="match status" value="1"/>
</dbReference>
<dbReference type="PRINTS" id="PR00079">
    <property type="entry name" value="G6PDHDRGNASE"/>
</dbReference>
<proteinExistence type="predicted"/>
<dbReference type="SUPFAM" id="SSF55347">
    <property type="entry name" value="Glyceraldehyde-3-phosphate dehydrogenase-like, C-terminal domain"/>
    <property type="match status" value="1"/>
</dbReference>
<evidence type="ECO:0000256" key="1">
    <source>
        <dbReference type="ARBA" id="ARBA00022526"/>
    </source>
</evidence>
<keyword evidence="7" id="KW-1185">Reference proteome</keyword>
<dbReference type="EMBL" id="SPLM01000074">
    <property type="protein sequence ID" value="TMW62143.1"/>
    <property type="molecule type" value="Genomic_DNA"/>
</dbReference>
<feature type="domain" description="Glucose-6-phosphate dehydrogenase NAD-binding" evidence="4">
    <location>
        <begin position="17"/>
        <end position="61"/>
    </location>
</feature>
<evidence type="ECO:0000313" key="7">
    <source>
        <dbReference type="Proteomes" id="UP000794436"/>
    </source>
</evidence>
<dbReference type="InterPro" id="IPR022674">
    <property type="entry name" value="G6P_DH_NAD-bd"/>
</dbReference>
<dbReference type="InterPro" id="IPR036291">
    <property type="entry name" value="NAD(P)-bd_dom_sf"/>
</dbReference>
<dbReference type="Pfam" id="PF00479">
    <property type="entry name" value="G6PD_N"/>
    <property type="match status" value="1"/>
</dbReference>
<dbReference type="PANTHER" id="PTHR23429">
    <property type="entry name" value="GLUCOSE-6-PHOSPHATE 1-DEHYDROGENASE G6PD"/>
    <property type="match status" value="1"/>
</dbReference>
<protein>
    <recommendedName>
        <fullName evidence="8">Glucose-6-phosphate 1-dehydrogenase</fullName>
    </recommendedName>
</protein>
<dbReference type="Proteomes" id="UP000794436">
    <property type="component" value="Unassembled WGS sequence"/>
</dbReference>
<dbReference type="Pfam" id="PF02781">
    <property type="entry name" value="G6PD_C"/>
    <property type="match status" value="1"/>
</dbReference>
<evidence type="ECO:0000259" key="5">
    <source>
        <dbReference type="Pfam" id="PF02781"/>
    </source>
</evidence>
<sequence>MQSCDLVNRYLRPHSPSAFLRVVIEKPFGNDFDSAVALAHDIRKILQNDEVLLMDHYAGKMGIRGIASFFERNQAVLAPIWNDLFIQSIDIHMTETETCEHRLEFFHDVGIIRDVMVNHLQLVLGSVTSLSCSGSNCQNDHLRFIQSMKQSGQVVLGQYEGYAHGNHELSETFAATAALIGFISGHDQWKQTRFTISAAKATQQRRLQVRVRLNQKTHSREPPCDVRFVVHEGSGSSGERIELNCTSFRHVSPPQGWEAVETEESTLLRPAATNQEKKSWELGNTLSAYDFLLAEAVAGNHHQHFMNLDQVLAAWKLWTPIVKIAEQVDPAAPEHEDDIKQVVRYAIGAEEWTYSATTRAPSSHEDL</sequence>
<accession>A0A8K1FKX7</accession>
<keyword evidence="1" id="KW-0313">Glucose metabolism</keyword>
<dbReference type="GO" id="GO:0006006">
    <property type="term" value="P:glucose metabolic process"/>
    <property type="evidence" value="ECO:0007669"/>
    <property type="project" value="UniProtKB-KW"/>
</dbReference>
<keyword evidence="2" id="KW-0521">NADP</keyword>
<dbReference type="GO" id="GO:0050661">
    <property type="term" value="F:NADP binding"/>
    <property type="evidence" value="ECO:0007669"/>
    <property type="project" value="InterPro"/>
</dbReference>
<evidence type="ECO:0000256" key="3">
    <source>
        <dbReference type="ARBA" id="ARBA00023277"/>
    </source>
</evidence>
<dbReference type="Gene3D" id="3.40.50.720">
    <property type="entry name" value="NAD(P)-binding Rossmann-like Domain"/>
    <property type="match status" value="1"/>
</dbReference>
<dbReference type="AlphaFoldDB" id="A0A8K1FKX7"/>
<dbReference type="InterPro" id="IPR022675">
    <property type="entry name" value="G6P_DH_C"/>
</dbReference>
<name>A0A8K1FKX7_PYTOL</name>
<dbReference type="PANTHER" id="PTHR23429:SF7">
    <property type="entry name" value="GDH_6PGL ENDOPLASMIC BIFUNCTIONAL PROTEIN"/>
    <property type="match status" value="1"/>
</dbReference>
<evidence type="ECO:0000259" key="4">
    <source>
        <dbReference type="Pfam" id="PF00479"/>
    </source>
</evidence>
<feature type="domain" description="Glucose-6-phosphate dehydrogenase C-terminal" evidence="5">
    <location>
        <begin position="75"/>
        <end position="328"/>
    </location>
</feature>
<dbReference type="GO" id="GO:0005783">
    <property type="term" value="C:endoplasmic reticulum"/>
    <property type="evidence" value="ECO:0007669"/>
    <property type="project" value="TreeGrafter"/>
</dbReference>
<evidence type="ECO:0000256" key="2">
    <source>
        <dbReference type="ARBA" id="ARBA00022857"/>
    </source>
</evidence>
<keyword evidence="3" id="KW-0119">Carbohydrate metabolism</keyword>